<keyword evidence="4" id="KW-1185">Reference proteome</keyword>
<keyword evidence="2" id="KW-0732">Signal</keyword>
<evidence type="ECO:0000256" key="1">
    <source>
        <dbReference type="SAM" id="MobiDB-lite"/>
    </source>
</evidence>
<comment type="caution">
    <text evidence="3">The sequence shown here is derived from an EMBL/GenBank/DDBJ whole genome shotgun (WGS) entry which is preliminary data.</text>
</comment>
<dbReference type="AlphaFoldDB" id="A0A834GF61"/>
<feature type="compositionally biased region" description="Acidic residues" evidence="1">
    <location>
        <begin position="247"/>
        <end position="263"/>
    </location>
</feature>
<reference evidence="3" key="1">
    <citation type="submission" date="2019-11" db="EMBL/GenBank/DDBJ databases">
        <authorList>
            <person name="Liu Y."/>
            <person name="Hou J."/>
            <person name="Li T.-Q."/>
            <person name="Guan C.-H."/>
            <person name="Wu X."/>
            <person name="Wu H.-Z."/>
            <person name="Ling F."/>
            <person name="Zhang R."/>
            <person name="Shi X.-G."/>
            <person name="Ren J.-P."/>
            <person name="Chen E.-F."/>
            <person name="Sun J.-M."/>
        </authorList>
    </citation>
    <scope>NUCLEOTIDE SEQUENCE</scope>
    <source>
        <strain evidence="3">Adult_tree_wgs_1</strain>
        <tissue evidence="3">Leaves</tissue>
    </source>
</reference>
<evidence type="ECO:0000313" key="4">
    <source>
        <dbReference type="Proteomes" id="UP000626092"/>
    </source>
</evidence>
<dbReference type="EMBL" id="WJXA01000009">
    <property type="protein sequence ID" value="KAF7133294.1"/>
    <property type="molecule type" value="Genomic_DNA"/>
</dbReference>
<feature type="region of interest" description="Disordered" evidence="1">
    <location>
        <begin position="216"/>
        <end position="263"/>
    </location>
</feature>
<feature type="chain" id="PRO_5032321452" evidence="2">
    <location>
        <begin position="23"/>
        <end position="263"/>
    </location>
</feature>
<dbReference type="OrthoDB" id="912588at2759"/>
<dbReference type="Proteomes" id="UP000626092">
    <property type="component" value="Unassembled WGS sequence"/>
</dbReference>
<evidence type="ECO:0000256" key="2">
    <source>
        <dbReference type="SAM" id="SignalP"/>
    </source>
</evidence>
<name>A0A834GF61_RHOSS</name>
<feature type="signal peptide" evidence="2">
    <location>
        <begin position="1"/>
        <end position="22"/>
    </location>
</feature>
<feature type="compositionally biased region" description="Pro residues" evidence="1">
    <location>
        <begin position="221"/>
        <end position="237"/>
    </location>
</feature>
<proteinExistence type="predicted"/>
<organism evidence="3 4">
    <name type="scientific">Rhododendron simsii</name>
    <name type="common">Sims's rhododendron</name>
    <dbReference type="NCBI Taxonomy" id="118357"/>
    <lineage>
        <taxon>Eukaryota</taxon>
        <taxon>Viridiplantae</taxon>
        <taxon>Streptophyta</taxon>
        <taxon>Embryophyta</taxon>
        <taxon>Tracheophyta</taxon>
        <taxon>Spermatophyta</taxon>
        <taxon>Magnoliopsida</taxon>
        <taxon>eudicotyledons</taxon>
        <taxon>Gunneridae</taxon>
        <taxon>Pentapetalae</taxon>
        <taxon>asterids</taxon>
        <taxon>Ericales</taxon>
        <taxon>Ericaceae</taxon>
        <taxon>Ericoideae</taxon>
        <taxon>Rhodoreae</taxon>
        <taxon>Rhododendron</taxon>
    </lineage>
</organism>
<protein>
    <submittedName>
        <fullName evidence="3">Uncharacterized protein</fullName>
    </submittedName>
</protein>
<evidence type="ECO:0000313" key="3">
    <source>
        <dbReference type="EMBL" id="KAF7133294.1"/>
    </source>
</evidence>
<accession>A0A834GF61</accession>
<gene>
    <name evidence="3" type="ORF">RHSIM_Rhsim09G0012800</name>
</gene>
<sequence length="263" mass="29880">MDTNMRTMMVAMFFVLATSVLAQEGNNNASANCMSECYYHCLQIKIFTLSECKRECIKACRKSSRDVMTKEALAAKKQTKEAIEYAMSLPLFQMSSHSSASKSESDDLSFDTYGRWRQRGRHIVPRDERQHQGKLKWQAEKSILWDIKKVHEDTRNCSLEKQKLLVDYRLKNHGLKYKEARKIIANDGQYERLRAEALAQPYVSYRLPSPESVGSYVAGPSLPPDSPGQTYPPPASAPPVYIVISSDSEEDEDPEEPPIDDSD</sequence>